<evidence type="ECO:0000313" key="2">
    <source>
        <dbReference type="EMBL" id="KAK2736059.1"/>
    </source>
</evidence>
<name>A0AAD9Y4Z8_COLKA</name>
<sequence>MDLRLLLPFRTGIRAEAFQTPFPPFWNPILPVDHCSNPVETGRPWKHASWNAAYSSPVLQRHRRPASPTGSQNFPKGARIKPMGPIDLTPPGVPAPYSRQDRVAAGGCFWIMTEQADFMLFSLARVINPQKQLSGGVESRKAVRSS</sequence>
<evidence type="ECO:0000256" key="1">
    <source>
        <dbReference type="SAM" id="MobiDB-lite"/>
    </source>
</evidence>
<keyword evidence="3" id="KW-1185">Reference proteome</keyword>
<gene>
    <name evidence="2" type="ORF">CKAH01_07813</name>
</gene>
<dbReference type="AlphaFoldDB" id="A0AAD9Y4Z8"/>
<reference evidence="2" key="1">
    <citation type="submission" date="2023-02" db="EMBL/GenBank/DDBJ databases">
        <title>Colletotrichum kahawae CIFC_Que2 genome sequencing and assembly.</title>
        <authorList>
            <person name="Baroncelli R."/>
        </authorList>
    </citation>
    <scope>NUCLEOTIDE SEQUENCE</scope>
    <source>
        <strain evidence="2">CIFC_Que2</strain>
    </source>
</reference>
<dbReference type="Proteomes" id="UP001281614">
    <property type="component" value="Unassembled WGS sequence"/>
</dbReference>
<feature type="region of interest" description="Disordered" evidence="1">
    <location>
        <begin position="59"/>
        <end position="80"/>
    </location>
</feature>
<protein>
    <submittedName>
        <fullName evidence="2">Uncharacterized protein</fullName>
    </submittedName>
</protein>
<proteinExistence type="predicted"/>
<comment type="caution">
    <text evidence="2">The sequence shown here is derived from an EMBL/GenBank/DDBJ whole genome shotgun (WGS) entry which is preliminary data.</text>
</comment>
<accession>A0AAD9Y4Z8</accession>
<organism evidence="2 3">
    <name type="scientific">Colletotrichum kahawae</name>
    <name type="common">Coffee berry disease fungus</name>
    <dbReference type="NCBI Taxonomy" id="34407"/>
    <lineage>
        <taxon>Eukaryota</taxon>
        <taxon>Fungi</taxon>
        <taxon>Dikarya</taxon>
        <taxon>Ascomycota</taxon>
        <taxon>Pezizomycotina</taxon>
        <taxon>Sordariomycetes</taxon>
        <taxon>Hypocreomycetidae</taxon>
        <taxon>Glomerellales</taxon>
        <taxon>Glomerellaceae</taxon>
        <taxon>Colletotrichum</taxon>
        <taxon>Colletotrichum gloeosporioides species complex</taxon>
    </lineage>
</organism>
<evidence type="ECO:0000313" key="3">
    <source>
        <dbReference type="Proteomes" id="UP001281614"/>
    </source>
</evidence>
<dbReference type="EMBL" id="VYYT01000433">
    <property type="protein sequence ID" value="KAK2736059.1"/>
    <property type="molecule type" value="Genomic_DNA"/>
</dbReference>